<gene>
    <name evidence="2" type="ORF">AJ80_09631</name>
</gene>
<reference evidence="2 3" key="1">
    <citation type="submission" date="2017-10" db="EMBL/GenBank/DDBJ databases">
        <title>Comparative genomics in systemic dimorphic fungi from Ajellomycetaceae.</title>
        <authorList>
            <person name="Munoz J.F."/>
            <person name="Mcewen J.G."/>
            <person name="Clay O.K."/>
            <person name="Cuomo C.A."/>
        </authorList>
    </citation>
    <scope>NUCLEOTIDE SEQUENCE [LARGE SCALE GENOMIC DNA]</scope>
    <source>
        <strain evidence="2 3">UAMH7299</strain>
    </source>
</reference>
<feature type="region of interest" description="Disordered" evidence="1">
    <location>
        <begin position="109"/>
        <end position="128"/>
    </location>
</feature>
<evidence type="ECO:0008006" key="4">
    <source>
        <dbReference type="Google" id="ProtNLM"/>
    </source>
</evidence>
<protein>
    <recommendedName>
        <fullName evidence="4">SWIM-type domain-containing protein</fullName>
    </recommendedName>
</protein>
<dbReference type="EMBL" id="PDNA01000310">
    <property type="protein sequence ID" value="PGG97850.1"/>
    <property type="molecule type" value="Genomic_DNA"/>
</dbReference>
<sequence length="263" mass="28376">MQREESSPLPSPPQLISSIIHQLSLADLQVLDAAPHASDSTIIRNGTSLPQSPFSAGLVPQVKPLLLTLHCLFPNELLLALDILDRQLIIRYIEASPLIGATCGEGQETRAASHVHGEEHPGKSRRGDSMFFVQSSSSTTAQTQMECRSYIVCLSSWNCTCPAFILATFRDETGTSTTSNIEVTDEHPGMPLYPSGTGNGQDGGEVTWRFGGTLTKLRKKCDIPVCKHILACILGAHCPKLFRDGVKEVMAEMQAIAGRHAGG</sequence>
<comment type="caution">
    <text evidence="2">The sequence shown here is derived from an EMBL/GenBank/DDBJ whole genome shotgun (WGS) entry which is preliminary data.</text>
</comment>
<dbReference type="AlphaFoldDB" id="A0A2B7WMU7"/>
<evidence type="ECO:0000256" key="1">
    <source>
        <dbReference type="SAM" id="MobiDB-lite"/>
    </source>
</evidence>
<evidence type="ECO:0000313" key="2">
    <source>
        <dbReference type="EMBL" id="PGG97850.1"/>
    </source>
</evidence>
<dbReference type="OrthoDB" id="5413281at2759"/>
<accession>A0A2B7WMU7</accession>
<name>A0A2B7WMU7_POLH7</name>
<organism evidence="2 3">
    <name type="scientific">Polytolypa hystricis (strain UAMH7299)</name>
    <dbReference type="NCBI Taxonomy" id="1447883"/>
    <lineage>
        <taxon>Eukaryota</taxon>
        <taxon>Fungi</taxon>
        <taxon>Dikarya</taxon>
        <taxon>Ascomycota</taxon>
        <taxon>Pezizomycotina</taxon>
        <taxon>Eurotiomycetes</taxon>
        <taxon>Eurotiomycetidae</taxon>
        <taxon>Onygenales</taxon>
        <taxon>Onygenales incertae sedis</taxon>
        <taxon>Polytolypa</taxon>
    </lineage>
</organism>
<evidence type="ECO:0000313" key="3">
    <source>
        <dbReference type="Proteomes" id="UP000224634"/>
    </source>
</evidence>
<proteinExistence type="predicted"/>
<dbReference type="Proteomes" id="UP000224634">
    <property type="component" value="Unassembled WGS sequence"/>
</dbReference>
<keyword evidence="3" id="KW-1185">Reference proteome</keyword>
<dbReference type="STRING" id="1447883.A0A2B7WMU7"/>
<feature type="compositionally biased region" description="Basic and acidic residues" evidence="1">
    <location>
        <begin position="115"/>
        <end position="128"/>
    </location>
</feature>